<protein>
    <submittedName>
        <fullName evidence="10">DEAD/DEAH box helicase</fullName>
    </submittedName>
</protein>
<keyword evidence="3 6" id="KW-0347">Helicase</keyword>
<dbReference type="Pfam" id="PF00271">
    <property type="entry name" value="Helicase_C"/>
    <property type="match status" value="1"/>
</dbReference>
<keyword evidence="4 6" id="KW-0067">ATP-binding</keyword>
<dbReference type="InterPro" id="IPR044742">
    <property type="entry name" value="DEAD/DEAH_RhlB"/>
</dbReference>
<dbReference type="Pfam" id="PF00270">
    <property type="entry name" value="DEAD"/>
    <property type="match status" value="1"/>
</dbReference>
<dbReference type="Gene3D" id="3.40.50.300">
    <property type="entry name" value="P-loop containing nucleotide triphosphate hydrolases"/>
    <property type="match status" value="2"/>
</dbReference>
<feature type="compositionally biased region" description="Basic residues" evidence="7">
    <location>
        <begin position="419"/>
        <end position="437"/>
    </location>
</feature>
<feature type="compositionally biased region" description="Low complexity" evidence="7">
    <location>
        <begin position="440"/>
        <end position="455"/>
    </location>
</feature>
<proteinExistence type="inferred from homology"/>
<dbReference type="PANTHER" id="PTHR47959">
    <property type="entry name" value="ATP-DEPENDENT RNA HELICASE RHLE-RELATED"/>
    <property type="match status" value="1"/>
</dbReference>
<keyword evidence="1 6" id="KW-0547">Nucleotide-binding</keyword>
<accession>A0A8J7RPJ3</accession>
<dbReference type="PROSITE" id="PS51192">
    <property type="entry name" value="HELICASE_ATP_BIND_1"/>
    <property type="match status" value="1"/>
</dbReference>
<reference evidence="10" key="1">
    <citation type="submission" date="2021-02" db="EMBL/GenBank/DDBJ databases">
        <title>Natronogracilivirga saccharolytica gen. nov. sp. nov. a new anaerobic, haloalkiliphilic carbohydrate-fermenting bacterium from soda lake and proposing of Cyclonatronumiaceae fam. nov. in the phylum Balneolaeota.</title>
        <authorList>
            <person name="Zhilina T.N."/>
            <person name="Sorokin D.Y."/>
            <person name="Zavarzina D.G."/>
            <person name="Toshchakov S.V."/>
            <person name="Kublanov I.V."/>
        </authorList>
    </citation>
    <scope>NUCLEOTIDE SEQUENCE</scope>
    <source>
        <strain evidence="10">Z-1702</strain>
    </source>
</reference>
<dbReference type="CDD" id="cd00268">
    <property type="entry name" value="DEADc"/>
    <property type="match status" value="1"/>
</dbReference>
<organism evidence="10 11">
    <name type="scientific">Natronogracilivirga saccharolytica</name>
    <dbReference type="NCBI Taxonomy" id="2812953"/>
    <lineage>
        <taxon>Bacteria</taxon>
        <taxon>Pseudomonadati</taxon>
        <taxon>Balneolota</taxon>
        <taxon>Balneolia</taxon>
        <taxon>Balneolales</taxon>
        <taxon>Cyclonatronaceae</taxon>
        <taxon>Natronogracilivirga</taxon>
    </lineage>
</organism>
<dbReference type="SMART" id="SM00490">
    <property type="entry name" value="HELICc"/>
    <property type="match status" value="1"/>
</dbReference>
<dbReference type="PROSITE" id="PS00039">
    <property type="entry name" value="DEAD_ATP_HELICASE"/>
    <property type="match status" value="1"/>
</dbReference>
<dbReference type="GO" id="GO:0003724">
    <property type="term" value="F:RNA helicase activity"/>
    <property type="evidence" value="ECO:0007669"/>
    <property type="project" value="TreeGrafter"/>
</dbReference>
<feature type="compositionally biased region" description="Basic residues" evidence="7">
    <location>
        <begin position="499"/>
        <end position="526"/>
    </location>
</feature>
<feature type="compositionally biased region" description="Basic residues" evidence="7">
    <location>
        <begin position="474"/>
        <end position="490"/>
    </location>
</feature>
<evidence type="ECO:0000313" key="10">
    <source>
        <dbReference type="EMBL" id="MBP3193564.1"/>
    </source>
</evidence>
<dbReference type="InterPro" id="IPR000629">
    <property type="entry name" value="RNA-helicase_DEAD-box_CS"/>
</dbReference>
<feature type="region of interest" description="Disordered" evidence="7">
    <location>
        <begin position="348"/>
        <end position="539"/>
    </location>
</feature>
<keyword evidence="11" id="KW-1185">Reference proteome</keyword>
<evidence type="ECO:0000256" key="4">
    <source>
        <dbReference type="ARBA" id="ARBA00022840"/>
    </source>
</evidence>
<dbReference type="InterPro" id="IPR014001">
    <property type="entry name" value="Helicase_ATP-bd"/>
</dbReference>
<evidence type="ECO:0000256" key="6">
    <source>
        <dbReference type="RuleBase" id="RU000492"/>
    </source>
</evidence>
<dbReference type="PANTHER" id="PTHR47959:SF13">
    <property type="entry name" value="ATP-DEPENDENT RNA HELICASE RHLE"/>
    <property type="match status" value="1"/>
</dbReference>
<dbReference type="InterPro" id="IPR011545">
    <property type="entry name" value="DEAD/DEAH_box_helicase_dom"/>
</dbReference>
<dbReference type="CDD" id="cd18787">
    <property type="entry name" value="SF2_C_DEAD"/>
    <property type="match status" value="1"/>
</dbReference>
<dbReference type="GO" id="GO:0003676">
    <property type="term" value="F:nucleic acid binding"/>
    <property type="evidence" value="ECO:0007669"/>
    <property type="project" value="InterPro"/>
</dbReference>
<dbReference type="InterPro" id="IPR027417">
    <property type="entry name" value="P-loop_NTPase"/>
</dbReference>
<dbReference type="SMART" id="SM00487">
    <property type="entry name" value="DEXDc"/>
    <property type="match status" value="1"/>
</dbReference>
<dbReference type="InterPro" id="IPR001650">
    <property type="entry name" value="Helicase_C-like"/>
</dbReference>
<dbReference type="PROSITE" id="PS51194">
    <property type="entry name" value="HELICASE_CTER"/>
    <property type="match status" value="1"/>
</dbReference>
<evidence type="ECO:0000256" key="1">
    <source>
        <dbReference type="ARBA" id="ARBA00022741"/>
    </source>
</evidence>
<dbReference type="GO" id="GO:0005524">
    <property type="term" value="F:ATP binding"/>
    <property type="evidence" value="ECO:0007669"/>
    <property type="project" value="UniProtKB-KW"/>
</dbReference>
<evidence type="ECO:0000256" key="7">
    <source>
        <dbReference type="SAM" id="MobiDB-lite"/>
    </source>
</evidence>
<evidence type="ECO:0000313" key="11">
    <source>
        <dbReference type="Proteomes" id="UP000673975"/>
    </source>
</evidence>
<feature type="domain" description="Helicase ATP-binding" evidence="8">
    <location>
        <begin position="14"/>
        <end position="188"/>
    </location>
</feature>
<feature type="compositionally biased region" description="Basic residues" evidence="7">
    <location>
        <begin position="375"/>
        <end position="387"/>
    </location>
</feature>
<feature type="compositionally biased region" description="Basic and acidic residues" evidence="7">
    <location>
        <begin position="456"/>
        <end position="465"/>
    </location>
</feature>
<keyword evidence="2 6" id="KW-0378">Hydrolase</keyword>
<name>A0A8J7RPJ3_9BACT</name>
<feature type="domain" description="Helicase C-terminal" evidence="9">
    <location>
        <begin position="199"/>
        <end position="359"/>
    </location>
</feature>
<evidence type="ECO:0000256" key="3">
    <source>
        <dbReference type="ARBA" id="ARBA00022806"/>
    </source>
</evidence>
<dbReference type="InterPro" id="IPR050079">
    <property type="entry name" value="DEAD_box_RNA_helicase"/>
</dbReference>
<gene>
    <name evidence="10" type="ORF">NATSA_12885</name>
</gene>
<feature type="compositionally biased region" description="Basic and acidic residues" evidence="7">
    <location>
        <begin position="388"/>
        <end position="418"/>
    </location>
</feature>
<comment type="caution">
    <text evidence="10">The sequence shown here is derived from an EMBL/GenBank/DDBJ whole genome shotgun (WGS) entry which is preliminary data.</text>
</comment>
<feature type="compositionally biased region" description="Basic and acidic residues" evidence="7">
    <location>
        <begin position="527"/>
        <end position="537"/>
    </location>
</feature>
<evidence type="ECO:0000256" key="5">
    <source>
        <dbReference type="ARBA" id="ARBA00038437"/>
    </source>
</evidence>
<dbReference type="GO" id="GO:0005829">
    <property type="term" value="C:cytosol"/>
    <property type="evidence" value="ECO:0007669"/>
    <property type="project" value="TreeGrafter"/>
</dbReference>
<evidence type="ECO:0000259" key="9">
    <source>
        <dbReference type="PROSITE" id="PS51194"/>
    </source>
</evidence>
<evidence type="ECO:0000256" key="2">
    <source>
        <dbReference type="ARBA" id="ARBA00022801"/>
    </source>
</evidence>
<dbReference type="GO" id="GO:0016787">
    <property type="term" value="F:hydrolase activity"/>
    <property type="evidence" value="ECO:0007669"/>
    <property type="project" value="UniProtKB-KW"/>
</dbReference>
<dbReference type="AlphaFoldDB" id="A0A8J7RPJ3"/>
<comment type="similarity">
    <text evidence="5 6">Belongs to the DEAD box helicase family.</text>
</comment>
<dbReference type="Proteomes" id="UP000673975">
    <property type="component" value="Unassembled WGS sequence"/>
</dbReference>
<evidence type="ECO:0000259" key="8">
    <source>
        <dbReference type="PROSITE" id="PS51192"/>
    </source>
</evidence>
<dbReference type="EMBL" id="JAFIDN010000011">
    <property type="protein sequence ID" value="MBP3193564.1"/>
    <property type="molecule type" value="Genomic_DNA"/>
</dbReference>
<feature type="compositionally biased region" description="Basic and acidic residues" evidence="7">
    <location>
        <begin position="364"/>
        <end position="374"/>
    </location>
</feature>
<sequence length="569" mass="63301">MGFEKPTPIQESCIPLIMEGRDVLASAQTGTGKTAAFAIPVLEKLSEKKKEKKEGIRALIITPTRELAGQVDEAFFAIGYHTGLSTAKVYGGDDWGRQEKALNRGTNIIVATPGRLLDHIKIHDIDFSNLDFLILDEADRMLDMGFIPDITQIVSKLPKKRQTLLFSATLPQKIIQLARKMMNNPERVNMAPDNRAAEGVTQGMYYVEERDKLPLVLNLYENEKWPSAIIFMSTKRAVDKLSRELKKKGASVTSIHGDRSQAEREAALESFRKGEYRVIVATDVMARGIDVEGISHIINFSVPHDVEDYVHRIGRTARAEATGDAITLVSGQDRRYMENIIREMDSEIKKLQVPDLHGGKPGRKSGDSGQEQKGRKGKPGQNGRKKPQKEEKDSGSEEAKAAADESGQDQKQEQQSERPKRRRGRRRPGGNRRKGKKPQQEQQQEQAGQQQAAGQDQKKQQKEDSDTGSGQQQGRKKQQGRSKQQPRKGKPSSDDGGRKGGRQRKGPPRGRKPAGHKAGARGRKKPTGKEAERKELFDNITSPDMAKVNKSVSKKRGVWSKIKGIFGGE</sequence>
<dbReference type="SUPFAM" id="SSF52540">
    <property type="entry name" value="P-loop containing nucleoside triphosphate hydrolases"/>
    <property type="match status" value="1"/>
</dbReference>